<evidence type="ECO:0000313" key="1">
    <source>
        <dbReference type="EMBL" id="KAI3723270.1"/>
    </source>
</evidence>
<reference evidence="2" key="1">
    <citation type="journal article" date="2022" name="Mol. Ecol. Resour.">
        <title>The genomes of chicory, endive, great burdock and yacon provide insights into Asteraceae palaeo-polyploidization history and plant inulin production.</title>
        <authorList>
            <person name="Fan W."/>
            <person name="Wang S."/>
            <person name="Wang H."/>
            <person name="Wang A."/>
            <person name="Jiang F."/>
            <person name="Liu H."/>
            <person name="Zhao H."/>
            <person name="Xu D."/>
            <person name="Zhang Y."/>
        </authorList>
    </citation>
    <scope>NUCLEOTIDE SEQUENCE [LARGE SCALE GENOMIC DNA]</scope>
    <source>
        <strain evidence="2">cv. Punajuju</strain>
    </source>
</reference>
<keyword evidence="2" id="KW-1185">Reference proteome</keyword>
<sequence length="98" mass="10343">MIVLYSKPSTSAQGGEYSSRGSSTQGEHGDVDDDDEGLSKLPYLVAPILVVYPNRPNPDAGQGSVHQSSSESSGDSPLIIRRSRKHAANVSDSPESSK</sequence>
<reference evidence="1 2" key="2">
    <citation type="journal article" date="2022" name="Mol. Ecol. Resour.">
        <title>The genomes of chicory, endive, great burdock and yacon provide insights into Asteraceae paleo-polyploidization history and plant inulin production.</title>
        <authorList>
            <person name="Fan W."/>
            <person name="Wang S."/>
            <person name="Wang H."/>
            <person name="Wang A."/>
            <person name="Jiang F."/>
            <person name="Liu H."/>
            <person name="Zhao H."/>
            <person name="Xu D."/>
            <person name="Zhang Y."/>
        </authorList>
    </citation>
    <scope>NUCLEOTIDE SEQUENCE [LARGE SCALE GENOMIC DNA]</scope>
    <source>
        <strain evidence="2">cv. Punajuju</strain>
        <tissue evidence="1">Leaves</tissue>
    </source>
</reference>
<dbReference type="EMBL" id="CM042014">
    <property type="protein sequence ID" value="KAI3723270.1"/>
    <property type="molecule type" value="Genomic_DNA"/>
</dbReference>
<dbReference type="Proteomes" id="UP001055811">
    <property type="component" value="Linkage Group LG06"/>
</dbReference>
<name>A0ACB9BMP1_CICIN</name>
<accession>A0ACB9BMP1</accession>
<evidence type="ECO:0000313" key="2">
    <source>
        <dbReference type="Proteomes" id="UP001055811"/>
    </source>
</evidence>
<comment type="caution">
    <text evidence="1">The sequence shown here is derived from an EMBL/GenBank/DDBJ whole genome shotgun (WGS) entry which is preliminary data.</text>
</comment>
<gene>
    <name evidence="1" type="ORF">L2E82_34739</name>
</gene>
<proteinExistence type="predicted"/>
<protein>
    <submittedName>
        <fullName evidence="1">Uncharacterized protein</fullName>
    </submittedName>
</protein>
<organism evidence="1 2">
    <name type="scientific">Cichorium intybus</name>
    <name type="common">Chicory</name>
    <dbReference type="NCBI Taxonomy" id="13427"/>
    <lineage>
        <taxon>Eukaryota</taxon>
        <taxon>Viridiplantae</taxon>
        <taxon>Streptophyta</taxon>
        <taxon>Embryophyta</taxon>
        <taxon>Tracheophyta</taxon>
        <taxon>Spermatophyta</taxon>
        <taxon>Magnoliopsida</taxon>
        <taxon>eudicotyledons</taxon>
        <taxon>Gunneridae</taxon>
        <taxon>Pentapetalae</taxon>
        <taxon>asterids</taxon>
        <taxon>campanulids</taxon>
        <taxon>Asterales</taxon>
        <taxon>Asteraceae</taxon>
        <taxon>Cichorioideae</taxon>
        <taxon>Cichorieae</taxon>
        <taxon>Cichoriinae</taxon>
        <taxon>Cichorium</taxon>
    </lineage>
</organism>